<dbReference type="InterPro" id="IPR045863">
    <property type="entry name" value="CorA_TM1_TM2"/>
</dbReference>
<dbReference type="Gene3D" id="1.20.58.340">
    <property type="entry name" value="Magnesium transport protein CorA, transmembrane region"/>
    <property type="match status" value="2"/>
</dbReference>
<keyword evidence="4" id="KW-1003">Cell membrane</keyword>
<evidence type="ECO:0000256" key="5">
    <source>
        <dbReference type="ARBA" id="ARBA00022692"/>
    </source>
</evidence>
<comment type="subcellular location">
    <subcellularLocation>
        <location evidence="1">Cell membrane</location>
        <topology evidence="1">Multi-pass membrane protein</topology>
    </subcellularLocation>
</comment>
<keyword evidence="3" id="KW-0813">Transport</keyword>
<dbReference type="Pfam" id="PF01544">
    <property type="entry name" value="CorA"/>
    <property type="match status" value="1"/>
</dbReference>
<dbReference type="RefSeq" id="WP_378278834.1">
    <property type="nucleotide sequence ID" value="NZ_JBHSON010000001.1"/>
</dbReference>
<accession>A0ABW0ZNF6</accession>
<evidence type="ECO:0000313" key="10">
    <source>
        <dbReference type="Proteomes" id="UP001596074"/>
    </source>
</evidence>
<feature type="transmembrane region" description="Helical" evidence="8">
    <location>
        <begin position="282"/>
        <end position="299"/>
    </location>
</feature>
<dbReference type="EMBL" id="JBHSON010000001">
    <property type="protein sequence ID" value="MFC5744033.1"/>
    <property type="molecule type" value="Genomic_DNA"/>
</dbReference>
<protein>
    <submittedName>
        <fullName evidence="9">Magnesium transporter CorA family protein</fullName>
    </submittedName>
</protein>
<proteinExistence type="inferred from homology"/>
<dbReference type="SUPFAM" id="SSF143865">
    <property type="entry name" value="CorA soluble domain-like"/>
    <property type="match status" value="1"/>
</dbReference>
<evidence type="ECO:0000256" key="8">
    <source>
        <dbReference type="SAM" id="Phobius"/>
    </source>
</evidence>
<keyword evidence="10" id="KW-1185">Reference proteome</keyword>
<organism evidence="9 10">
    <name type="scientific">Actinomadura rugatobispora</name>
    <dbReference type="NCBI Taxonomy" id="1994"/>
    <lineage>
        <taxon>Bacteria</taxon>
        <taxon>Bacillati</taxon>
        <taxon>Actinomycetota</taxon>
        <taxon>Actinomycetes</taxon>
        <taxon>Streptosporangiales</taxon>
        <taxon>Thermomonosporaceae</taxon>
        <taxon>Actinomadura</taxon>
    </lineage>
</organism>
<keyword evidence="7 8" id="KW-0472">Membrane</keyword>
<dbReference type="CDD" id="cd12822">
    <property type="entry name" value="TmCorA-like"/>
    <property type="match status" value="1"/>
</dbReference>
<gene>
    <name evidence="9" type="ORF">ACFPZN_00240</name>
</gene>
<evidence type="ECO:0000256" key="1">
    <source>
        <dbReference type="ARBA" id="ARBA00004651"/>
    </source>
</evidence>
<name>A0ABW0ZNF6_9ACTN</name>
<reference evidence="10" key="1">
    <citation type="journal article" date="2019" name="Int. J. Syst. Evol. Microbiol.">
        <title>The Global Catalogue of Microorganisms (GCM) 10K type strain sequencing project: providing services to taxonomists for standard genome sequencing and annotation.</title>
        <authorList>
            <consortium name="The Broad Institute Genomics Platform"/>
            <consortium name="The Broad Institute Genome Sequencing Center for Infectious Disease"/>
            <person name="Wu L."/>
            <person name="Ma J."/>
        </authorList>
    </citation>
    <scope>NUCLEOTIDE SEQUENCE [LARGE SCALE GENOMIC DNA]</scope>
    <source>
        <strain evidence="10">KCTC 42087</strain>
    </source>
</reference>
<keyword evidence="5 8" id="KW-0812">Transmembrane</keyword>
<dbReference type="InterPro" id="IPR045861">
    <property type="entry name" value="CorA_cytoplasmic_dom"/>
</dbReference>
<dbReference type="Proteomes" id="UP001596074">
    <property type="component" value="Unassembled WGS sequence"/>
</dbReference>
<comment type="caution">
    <text evidence="9">The sequence shown here is derived from an EMBL/GenBank/DDBJ whole genome shotgun (WGS) entry which is preliminary data.</text>
</comment>
<dbReference type="Gene3D" id="3.30.460.20">
    <property type="entry name" value="CorA soluble domain-like"/>
    <property type="match status" value="1"/>
</dbReference>
<keyword evidence="6 8" id="KW-1133">Transmembrane helix</keyword>
<dbReference type="InterPro" id="IPR002523">
    <property type="entry name" value="MgTranspt_CorA/ZnTranspt_ZntB"/>
</dbReference>
<evidence type="ECO:0000256" key="3">
    <source>
        <dbReference type="ARBA" id="ARBA00022448"/>
    </source>
</evidence>
<evidence type="ECO:0000313" key="9">
    <source>
        <dbReference type="EMBL" id="MFC5744033.1"/>
    </source>
</evidence>
<evidence type="ECO:0000256" key="2">
    <source>
        <dbReference type="ARBA" id="ARBA00009765"/>
    </source>
</evidence>
<feature type="transmembrane region" description="Helical" evidence="8">
    <location>
        <begin position="311"/>
        <end position="332"/>
    </location>
</feature>
<evidence type="ECO:0000256" key="7">
    <source>
        <dbReference type="ARBA" id="ARBA00023136"/>
    </source>
</evidence>
<dbReference type="SUPFAM" id="SSF144083">
    <property type="entry name" value="Magnesium transport protein CorA, transmembrane region"/>
    <property type="match status" value="1"/>
</dbReference>
<evidence type="ECO:0000256" key="6">
    <source>
        <dbReference type="ARBA" id="ARBA00022989"/>
    </source>
</evidence>
<dbReference type="PANTHER" id="PTHR46494">
    <property type="entry name" value="CORA FAMILY METAL ION TRANSPORTER (EUROFUNG)"/>
    <property type="match status" value="1"/>
</dbReference>
<evidence type="ECO:0000256" key="4">
    <source>
        <dbReference type="ARBA" id="ARBA00022475"/>
    </source>
</evidence>
<dbReference type="PANTHER" id="PTHR46494:SF1">
    <property type="entry name" value="CORA FAMILY METAL ION TRANSPORTER (EUROFUNG)"/>
    <property type="match status" value="1"/>
</dbReference>
<comment type="similarity">
    <text evidence="2">Belongs to the CorA metal ion transporter (MIT) (TC 1.A.35) family.</text>
</comment>
<sequence length="338" mass="37763">METAHAGQTTGNGPVRTRMWRNGDLEAENFPIAELGPRLRETGTVVWLDLLAPADTDLRLVTDELGLSPVAVEDSVTARERVKLDRYRGYVFLNLYAPETTRDGLVLHEISAFVTERALVTVRERPGFDVDALVRRWDEGPRPLPEGAAPDTAPLVHGLLDLVVDLQLDTVQALDGDADTLEELIFDDAFPVKEIQRRSFRLRKDLIALRRVALPMREIVDELLRRPSRLVPDALVPDFQDVYDHTLRVAEWTDELRDLVANLLDSRIALQGNRMNEVMKKVTSWAAIIAVPTAITGFYGQNLPVPGFERLSGLLVSTGLIVGSGVALYAVFKVRDWL</sequence>